<evidence type="ECO:0000256" key="3">
    <source>
        <dbReference type="ARBA" id="ARBA00022723"/>
    </source>
</evidence>
<proteinExistence type="inferred from homology"/>
<dbReference type="GO" id="GO:0005829">
    <property type="term" value="C:cytosol"/>
    <property type="evidence" value="ECO:0007669"/>
    <property type="project" value="TreeGrafter"/>
</dbReference>
<dbReference type="Proteomes" id="UP000094622">
    <property type="component" value="Unassembled WGS sequence"/>
</dbReference>
<organism evidence="8 9">
    <name type="scientific">Methylobrevis pamukkalensis</name>
    <dbReference type="NCBI Taxonomy" id="1439726"/>
    <lineage>
        <taxon>Bacteria</taxon>
        <taxon>Pseudomonadati</taxon>
        <taxon>Pseudomonadota</taxon>
        <taxon>Alphaproteobacteria</taxon>
        <taxon>Hyphomicrobiales</taxon>
        <taxon>Pleomorphomonadaceae</taxon>
        <taxon>Methylobrevis</taxon>
    </lineage>
</organism>
<dbReference type="AlphaFoldDB" id="A0A1E3H0Z3"/>
<dbReference type="OrthoDB" id="9779353at2"/>
<evidence type="ECO:0000313" key="9">
    <source>
        <dbReference type="Proteomes" id="UP000094622"/>
    </source>
</evidence>
<dbReference type="PIRSF" id="PIRSF004532">
    <property type="entry name" value="GlpX"/>
    <property type="match status" value="1"/>
</dbReference>
<dbReference type="NCBIfam" id="TIGR00330">
    <property type="entry name" value="glpX"/>
    <property type="match status" value="1"/>
</dbReference>
<keyword evidence="5" id="KW-0464">Manganese</keyword>
<dbReference type="GO" id="GO:0046872">
    <property type="term" value="F:metal ion binding"/>
    <property type="evidence" value="ECO:0007669"/>
    <property type="project" value="UniProtKB-KW"/>
</dbReference>
<keyword evidence="4 8" id="KW-0378">Hydrolase</keyword>
<dbReference type="PATRIC" id="fig|1439726.3.peg.3043"/>
<keyword evidence="9" id="KW-1185">Reference proteome</keyword>
<protein>
    <recommendedName>
        <fullName evidence="7">Fructose-1,6-bisphosphatase</fullName>
    </recommendedName>
</protein>
<evidence type="ECO:0000256" key="5">
    <source>
        <dbReference type="ARBA" id="ARBA00023211"/>
    </source>
</evidence>
<gene>
    <name evidence="8" type="primary">glpX</name>
    <name evidence="8" type="ORF">A6302_02888</name>
</gene>
<dbReference type="PANTHER" id="PTHR30447:SF0">
    <property type="entry name" value="FRUCTOSE-1,6-BISPHOSPHATASE 1 CLASS 2-RELATED"/>
    <property type="match status" value="1"/>
</dbReference>
<dbReference type="RefSeq" id="WP_069307369.1">
    <property type="nucleotide sequence ID" value="NZ_MCRJ01000073.1"/>
</dbReference>
<evidence type="ECO:0000256" key="2">
    <source>
        <dbReference type="ARBA" id="ARBA00008989"/>
    </source>
</evidence>
<evidence type="ECO:0000256" key="1">
    <source>
        <dbReference type="ARBA" id="ARBA00001273"/>
    </source>
</evidence>
<accession>A0A1E3H0Z3</accession>
<evidence type="ECO:0000256" key="7">
    <source>
        <dbReference type="PIRNR" id="PIRNR004532"/>
    </source>
</evidence>
<reference evidence="8 9" key="1">
    <citation type="submission" date="2016-07" db="EMBL/GenBank/DDBJ databases">
        <title>Draft Genome Sequence of Methylobrevis pamukkalensis PK2.</title>
        <authorList>
            <person name="Vasilenko O.V."/>
            <person name="Doronina N.V."/>
            <person name="Shmareva M.N."/>
            <person name="Tarlachkov S.V."/>
            <person name="Mustakhimov I."/>
            <person name="Trotsenko Y.A."/>
        </authorList>
    </citation>
    <scope>NUCLEOTIDE SEQUENCE [LARGE SCALE GENOMIC DNA]</scope>
    <source>
        <strain evidence="8 9">PK2</strain>
    </source>
</reference>
<sequence length="330" mass="34047">MAGKKKLPDLADLDRMLGLDIVRVTEAAAIAAARLRGRGDEQAADQAALAAMHAALAGLPFPGKVVVGEGDKGEAAHLFVGETIGHGKGMVFDIAADPLEGTTICAKNLPNSLSVIAVAGPDGLLHTPNIYMEKIAVGPGYPAGVVDLDAPARVNIAAVAKAKGVPAEEVTVCILDRPRHMRLIAEVRETGASIRLIGDGDVAGVIHTSDPEETGIDIYMGSGAAPAGVLAAAALRCTGGQMFGRLMVQNEDHLRLVKAAGIADPARIYAVEEMAKGEVLFAATGVTDGNFLSGVRFRGDRVRTHSILMSSATGTIRSIRSSHPDAAKGC</sequence>
<dbReference type="Gene3D" id="3.30.540.10">
    <property type="entry name" value="Fructose-1,6-Bisphosphatase, subunit A, domain 1"/>
    <property type="match status" value="1"/>
</dbReference>
<dbReference type="EMBL" id="MCRJ01000073">
    <property type="protein sequence ID" value="ODN69805.1"/>
    <property type="molecule type" value="Genomic_DNA"/>
</dbReference>
<dbReference type="GO" id="GO:0030388">
    <property type="term" value="P:fructose 1,6-bisphosphate metabolic process"/>
    <property type="evidence" value="ECO:0007669"/>
    <property type="project" value="TreeGrafter"/>
</dbReference>
<comment type="catalytic activity">
    <reaction evidence="1">
        <text>beta-D-fructose 1,6-bisphosphate + H2O = beta-D-fructose 6-phosphate + phosphate</text>
        <dbReference type="Rhea" id="RHEA:11064"/>
        <dbReference type="ChEBI" id="CHEBI:15377"/>
        <dbReference type="ChEBI" id="CHEBI:32966"/>
        <dbReference type="ChEBI" id="CHEBI:43474"/>
        <dbReference type="ChEBI" id="CHEBI:57634"/>
        <dbReference type="EC" id="3.1.3.11"/>
    </reaction>
</comment>
<dbReference type="GO" id="GO:0006071">
    <property type="term" value="P:glycerol metabolic process"/>
    <property type="evidence" value="ECO:0007669"/>
    <property type="project" value="InterPro"/>
</dbReference>
<keyword evidence="3" id="KW-0479">Metal-binding</keyword>
<evidence type="ECO:0000313" key="8">
    <source>
        <dbReference type="EMBL" id="ODN69805.1"/>
    </source>
</evidence>
<dbReference type="Pfam" id="PF03320">
    <property type="entry name" value="FBPase_glpX"/>
    <property type="match status" value="1"/>
</dbReference>
<comment type="similarity">
    <text evidence="2 7">Belongs to the FBPase class 2 family.</text>
</comment>
<keyword evidence="6 7" id="KW-0119">Carbohydrate metabolism</keyword>
<evidence type="ECO:0000256" key="6">
    <source>
        <dbReference type="ARBA" id="ARBA00023277"/>
    </source>
</evidence>
<name>A0A1E3H0Z3_9HYPH</name>
<dbReference type="SUPFAM" id="SSF56655">
    <property type="entry name" value="Carbohydrate phosphatase"/>
    <property type="match status" value="1"/>
</dbReference>
<comment type="caution">
    <text evidence="8">The sequence shown here is derived from an EMBL/GenBank/DDBJ whole genome shotgun (WGS) entry which is preliminary data.</text>
</comment>
<dbReference type="PANTHER" id="PTHR30447">
    <property type="entry name" value="FRUCTOSE-1,6-BISPHOSPHATASE CLASS 2"/>
    <property type="match status" value="1"/>
</dbReference>
<evidence type="ECO:0000256" key="4">
    <source>
        <dbReference type="ARBA" id="ARBA00022801"/>
    </source>
</evidence>
<dbReference type="GO" id="GO:0006094">
    <property type="term" value="P:gluconeogenesis"/>
    <property type="evidence" value="ECO:0007669"/>
    <property type="project" value="InterPro"/>
</dbReference>
<dbReference type="GO" id="GO:0042132">
    <property type="term" value="F:fructose 1,6-bisphosphate 1-phosphatase activity"/>
    <property type="evidence" value="ECO:0007669"/>
    <property type="project" value="UniProtKB-EC"/>
</dbReference>
<dbReference type="Gene3D" id="3.40.190.90">
    <property type="match status" value="1"/>
</dbReference>
<dbReference type="InterPro" id="IPR004464">
    <property type="entry name" value="FBPase_class-2/SBPase"/>
</dbReference>